<protein>
    <submittedName>
        <fullName evidence="2">DUF2127 domain-containing protein</fullName>
    </submittedName>
</protein>
<organism evidence="2 3">
    <name type="scientific">Curtobacterium citreum</name>
    <dbReference type="NCBI Taxonomy" id="2036"/>
    <lineage>
        <taxon>Bacteria</taxon>
        <taxon>Bacillati</taxon>
        <taxon>Actinomycetota</taxon>
        <taxon>Actinomycetes</taxon>
        <taxon>Micrococcales</taxon>
        <taxon>Microbacteriaceae</taxon>
        <taxon>Curtobacterium</taxon>
    </lineage>
</organism>
<keyword evidence="1" id="KW-0472">Membrane</keyword>
<dbReference type="EMBL" id="JABMCG010000093">
    <property type="protein sequence ID" value="NUU27771.1"/>
    <property type="molecule type" value="Genomic_DNA"/>
</dbReference>
<dbReference type="AlphaFoldDB" id="A0A850DS49"/>
<keyword evidence="1" id="KW-0812">Transmembrane</keyword>
<name>A0A850DS49_9MICO</name>
<dbReference type="Proteomes" id="UP000539146">
    <property type="component" value="Unassembled WGS sequence"/>
</dbReference>
<proteinExistence type="predicted"/>
<dbReference type="RefSeq" id="WP_175325625.1">
    <property type="nucleotide sequence ID" value="NZ_BAAAWP010000001.1"/>
</dbReference>
<feature type="transmembrane region" description="Helical" evidence="1">
    <location>
        <begin position="109"/>
        <end position="126"/>
    </location>
</feature>
<sequence length="189" mass="20678">MRTTPRTRERWFDLVFLVGFALKAVDGLVELLVGLPLLVLRPAQVEAVARLLTAGELREDPGDPVAHLVRHGVATLSADATLFAAVYLVVHGLVKLGIVAAIFRGSRRLYPWAIAALGGFVVWQGVEFVQHPGVGLALLTLFDVVIVVLTVREWRHHRSLGDAVRSVLGRSARRAPSDRSTDPAWRTAQ</sequence>
<evidence type="ECO:0000313" key="3">
    <source>
        <dbReference type="Proteomes" id="UP000539146"/>
    </source>
</evidence>
<reference evidence="2 3" key="1">
    <citation type="submission" date="2020-05" db="EMBL/GenBank/DDBJ databases">
        <title>Genome Sequencing of Type Strains.</title>
        <authorList>
            <person name="Lemaire J.F."/>
            <person name="Inderbitzin P."/>
            <person name="Gregorio O.A."/>
            <person name="Collins S.B."/>
            <person name="Wespe N."/>
            <person name="Knight-Connoni V."/>
        </authorList>
    </citation>
    <scope>NUCLEOTIDE SEQUENCE [LARGE SCALE GENOMIC DNA]</scope>
    <source>
        <strain evidence="2 3">DSM 20512</strain>
    </source>
</reference>
<accession>A0A850DS49</accession>
<dbReference type="InterPro" id="IPR021125">
    <property type="entry name" value="DUF2127"/>
</dbReference>
<evidence type="ECO:0000313" key="2">
    <source>
        <dbReference type="EMBL" id="NUU27771.1"/>
    </source>
</evidence>
<evidence type="ECO:0000256" key="1">
    <source>
        <dbReference type="SAM" id="Phobius"/>
    </source>
</evidence>
<feature type="transmembrane region" description="Helical" evidence="1">
    <location>
        <begin position="80"/>
        <end position="102"/>
    </location>
</feature>
<keyword evidence="1" id="KW-1133">Transmembrane helix</keyword>
<gene>
    <name evidence="2" type="ORF">HP467_06545</name>
</gene>
<comment type="caution">
    <text evidence="2">The sequence shown here is derived from an EMBL/GenBank/DDBJ whole genome shotgun (WGS) entry which is preliminary data.</text>
</comment>
<feature type="transmembrane region" description="Helical" evidence="1">
    <location>
        <begin position="132"/>
        <end position="151"/>
    </location>
</feature>
<dbReference type="Pfam" id="PF09900">
    <property type="entry name" value="DUF2127"/>
    <property type="match status" value="1"/>
</dbReference>